<evidence type="ECO:0000259" key="6">
    <source>
        <dbReference type="Pfam" id="PF00394"/>
    </source>
</evidence>
<keyword evidence="5" id="KW-0732">Signal</keyword>
<dbReference type="InterPro" id="IPR011707">
    <property type="entry name" value="Cu-oxidase-like_N"/>
</dbReference>
<dbReference type="GO" id="GO:0005507">
    <property type="term" value="F:copper ion binding"/>
    <property type="evidence" value="ECO:0007669"/>
    <property type="project" value="InterPro"/>
</dbReference>
<dbReference type="Pfam" id="PF07732">
    <property type="entry name" value="Cu-oxidase_3"/>
    <property type="match status" value="1"/>
</dbReference>
<evidence type="ECO:0000256" key="4">
    <source>
        <dbReference type="ARBA" id="ARBA00023008"/>
    </source>
</evidence>
<keyword evidence="2" id="KW-0479">Metal-binding</keyword>
<evidence type="ECO:0000259" key="8">
    <source>
        <dbReference type="Pfam" id="PF07732"/>
    </source>
</evidence>
<dbReference type="Pfam" id="PF07731">
    <property type="entry name" value="Cu-oxidase_2"/>
    <property type="match status" value="1"/>
</dbReference>
<feature type="signal peptide" evidence="5">
    <location>
        <begin position="1"/>
        <end position="27"/>
    </location>
</feature>
<dbReference type="Gene3D" id="2.60.40.420">
    <property type="entry name" value="Cupredoxins - blue copper proteins"/>
    <property type="match status" value="3"/>
</dbReference>
<name>C4JF63_UNCRE</name>
<dbReference type="OrthoDB" id="2121828at2759"/>
<dbReference type="VEuPathDB" id="FungiDB:UREG_02285"/>
<dbReference type="STRING" id="336963.C4JF63"/>
<dbReference type="PANTHER" id="PTHR11709:SF71">
    <property type="entry name" value="OXIDOREDUCTASE TPCJ"/>
    <property type="match status" value="1"/>
</dbReference>
<dbReference type="CDD" id="cd13880">
    <property type="entry name" value="CuRO_2_MaLCC_like"/>
    <property type="match status" value="1"/>
</dbReference>
<accession>C4JF63</accession>
<dbReference type="FunCoup" id="C4JF63">
    <property type="interactions" value="660"/>
</dbReference>
<feature type="domain" description="Plastocyanin-like" evidence="7">
    <location>
        <begin position="501"/>
        <end position="586"/>
    </location>
</feature>
<proteinExistence type="inferred from homology"/>
<dbReference type="KEGG" id="ure:UREG_02285"/>
<sequence>MKFLEACFVACFKLLFFLALWADHAAAVSVPRQNLAPGPIFSPPPNVDSPNNVIQCQYPAMRGWQHDASDKRNWLKWTGPGPAPEPGKYGITTDYEMYTPTGIIRRRLAGEMISVSPFDLMTVQYFYLTSLEITVTNRLEYNGTAIHMHGLRMLNTNLHDGVPGVTQCPIAPGDSFTYRFKAIQYGSTWYHSHYSLQYTDGLVGPLTIHGPSSSDYDESIDPLLMTDHIHRSAFAEYHIAQTGPPPRMSSILLNGIGSYAGLGGNAPTRKYSTLVQKGKKYLLRLINTSTDATFVFSIDNHNFTVIGADFVPMRPYDTDHIVVGIGQRYHVIVNTLSDVDNGAAFWIRTVPTTGCSRFETDNPPDERTGILYYGERSSTLPTSTRHQFPLDCRDEPFDRLKPYHPWQVPDPMLDASIFDTSMDVQRGTWVMPERPSNASKVSFWKAGPSSMYLNYSQPMVKSLDRTSWDDTWVVYPSEDHTLDSWVYLLVTGFKESGNDGQARVAHPMHFHGHDFALLQQSEVPYQPSAINLTLDNPPRRDVVLLPSNGFVVIGFRADNPGSWVMHCHIAWHASLGLALQILERKDDFIAHLESRPRDVREMERVCTNWDTWFSNPANHWDPDGFFQDDSGI</sequence>
<gene>
    <name evidence="9" type="ORF">UREG_02285</name>
</gene>
<reference evidence="10" key="1">
    <citation type="journal article" date="2009" name="Genome Res.">
        <title>Comparative genomic analyses of the human fungal pathogens Coccidioides and their relatives.</title>
        <authorList>
            <person name="Sharpton T.J."/>
            <person name="Stajich J.E."/>
            <person name="Rounsley S.D."/>
            <person name="Gardner M.J."/>
            <person name="Wortman J.R."/>
            <person name="Jordar V.S."/>
            <person name="Maiti R."/>
            <person name="Kodira C.D."/>
            <person name="Neafsey D.E."/>
            <person name="Zeng Q."/>
            <person name="Hung C.-Y."/>
            <person name="McMahan C."/>
            <person name="Muszewska A."/>
            <person name="Grynberg M."/>
            <person name="Mandel M.A."/>
            <person name="Kellner E.M."/>
            <person name="Barker B.M."/>
            <person name="Galgiani J.N."/>
            <person name="Orbach M.J."/>
            <person name="Kirkland T.N."/>
            <person name="Cole G.T."/>
            <person name="Henn M.R."/>
            <person name="Birren B.W."/>
            <person name="Taylor J.W."/>
        </authorList>
    </citation>
    <scope>NUCLEOTIDE SEQUENCE [LARGE SCALE GENOMIC DNA]</scope>
    <source>
        <strain evidence="10">UAMH 1704</strain>
    </source>
</reference>
<dbReference type="InterPro" id="IPR045087">
    <property type="entry name" value="Cu-oxidase_fam"/>
</dbReference>
<evidence type="ECO:0000313" key="9">
    <source>
        <dbReference type="EMBL" id="EEP77436.1"/>
    </source>
</evidence>
<evidence type="ECO:0000256" key="1">
    <source>
        <dbReference type="ARBA" id="ARBA00010609"/>
    </source>
</evidence>
<dbReference type="InterPro" id="IPR001117">
    <property type="entry name" value="Cu-oxidase_2nd"/>
</dbReference>
<dbReference type="GO" id="GO:0016491">
    <property type="term" value="F:oxidoreductase activity"/>
    <property type="evidence" value="ECO:0007669"/>
    <property type="project" value="UniProtKB-KW"/>
</dbReference>
<keyword evidence="3" id="KW-0560">Oxidoreductase</keyword>
<dbReference type="SUPFAM" id="SSF49503">
    <property type="entry name" value="Cupredoxins"/>
    <property type="match status" value="3"/>
</dbReference>
<evidence type="ECO:0000256" key="2">
    <source>
        <dbReference type="ARBA" id="ARBA00022723"/>
    </source>
</evidence>
<dbReference type="AlphaFoldDB" id="C4JF63"/>
<keyword evidence="10" id="KW-1185">Reference proteome</keyword>
<dbReference type="PROSITE" id="PS00080">
    <property type="entry name" value="MULTICOPPER_OXIDASE2"/>
    <property type="match status" value="1"/>
</dbReference>
<dbReference type="EMBL" id="CH476615">
    <property type="protein sequence ID" value="EEP77436.1"/>
    <property type="molecule type" value="Genomic_DNA"/>
</dbReference>
<dbReference type="OMA" id="FIIYPRM"/>
<dbReference type="InParanoid" id="C4JF63"/>
<feature type="chain" id="PRO_5002937842" evidence="5">
    <location>
        <begin position="28"/>
        <end position="632"/>
    </location>
</feature>
<dbReference type="RefSeq" id="XP_002542769.1">
    <property type="nucleotide sequence ID" value="XM_002542723.1"/>
</dbReference>
<evidence type="ECO:0000259" key="7">
    <source>
        <dbReference type="Pfam" id="PF07731"/>
    </source>
</evidence>
<feature type="domain" description="Plastocyanin-like" evidence="8">
    <location>
        <begin position="125"/>
        <end position="212"/>
    </location>
</feature>
<feature type="domain" description="Plastocyanin-like" evidence="6">
    <location>
        <begin position="223"/>
        <end position="352"/>
    </location>
</feature>
<organism evidence="9 10">
    <name type="scientific">Uncinocarpus reesii (strain UAMH 1704)</name>
    <dbReference type="NCBI Taxonomy" id="336963"/>
    <lineage>
        <taxon>Eukaryota</taxon>
        <taxon>Fungi</taxon>
        <taxon>Dikarya</taxon>
        <taxon>Ascomycota</taxon>
        <taxon>Pezizomycotina</taxon>
        <taxon>Eurotiomycetes</taxon>
        <taxon>Eurotiomycetidae</taxon>
        <taxon>Onygenales</taxon>
        <taxon>Onygenaceae</taxon>
        <taxon>Uncinocarpus</taxon>
    </lineage>
</organism>
<dbReference type="PANTHER" id="PTHR11709">
    <property type="entry name" value="MULTI-COPPER OXIDASE"/>
    <property type="match status" value="1"/>
</dbReference>
<keyword evidence="4" id="KW-0186">Copper</keyword>
<dbReference type="Pfam" id="PF00394">
    <property type="entry name" value="Cu-oxidase"/>
    <property type="match status" value="1"/>
</dbReference>
<comment type="similarity">
    <text evidence="1">Belongs to the multicopper oxidase family.</text>
</comment>
<dbReference type="InterPro" id="IPR011706">
    <property type="entry name" value="Cu-oxidase_C"/>
</dbReference>
<evidence type="ECO:0000313" key="10">
    <source>
        <dbReference type="Proteomes" id="UP000002058"/>
    </source>
</evidence>
<dbReference type="InterPro" id="IPR008972">
    <property type="entry name" value="Cupredoxin"/>
</dbReference>
<dbReference type="CDD" id="cd13901">
    <property type="entry name" value="CuRO_3_MaLCC_like"/>
    <property type="match status" value="1"/>
</dbReference>
<evidence type="ECO:0000256" key="3">
    <source>
        <dbReference type="ARBA" id="ARBA00023002"/>
    </source>
</evidence>
<dbReference type="Proteomes" id="UP000002058">
    <property type="component" value="Unassembled WGS sequence"/>
</dbReference>
<dbReference type="FunFam" id="2.60.40.420:FF:000045">
    <property type="entry name" value="Laccase 2"/>
    <property type="match status" value="1"/>
</dbReference>
<dbReference type="InterPro" id="IPR002355">
    <property type="entry name" value="Cu_oxidase_Cu_BS"/>
</dbReference>
<dbReference type="SMR" id="C4JF63"/>
<dbReference type="eggNOG" id="KOG1263">
    <property type="taxonomic scope" value="Eukaryota"/>
</dbReference>
<dbReference type="GeneID" id="8441564"/>
<protein>
    <submittedName>
        <fullName evidence="9">Potential laccase</fullName>
    </submittedName>
</protein>
<dbReference type="HOGENOM" id="CLU_006504_3_2_1"/>
<evidence type="ECO:0000256" key="5">
    <source>
        <dbReference type="SAM" id="SignalP"/>
    </source>
</evidence>